<keyword evidence="2" id="KW-0805">Transcription regulation</keyword>
<evidence type="ECO:0000256" key="1">
    <source>
        <dbReference type="ARBA" id="ARBA00007692"/>
    </source>
</evidence>
<organism evidence="4 5">
    <name type="scientific">Oryza sativa subsp. indica</name>
    <name type="common">Rice</name>
    <dbReference type="NCBI Taxonomy" id="39946"/>
    <lineage>
        <taxon>Eukaryota</taxon>
        <taxon>Viridiplantae</taxon>
        <taxon>Streptophyta</taxon>
        <taxon>Embryophyta</taxon>
        <taxon>Tracheophyta</taxon>
        <taxon>Spermatophyta</taxon>
        <taxon>Magnoliopsida</taxon>
        <taxon>Liliopsida</taxon>
        <taxon>Poales</taxon>
        <taxon>Poaceae</taxon>
        <taxon>BOP clade</taxon>
        <taxon>Oryzoideae</taxon>
        <taxon>Oryzeae</taxon>
        <taxon>Oryzinae</taxon>
        <taxon>Oryza</taxon>
        <taxon>Oryza sativa</taxon>
    </lineage>
</organism>
<comment type="similarity">
    <text evidence="1">Belongs to the mTERF family.</text>
</comment>
<dbReference type="SMART" id="SM00733">
    <property type="entry name" value="Mterf"/>
    <property type="match status" value="6"/>
</dbReference>
<evidence type="ECO:0000256" key="3">
    <source>
        <dbReference type="ARBA" id="ARBA00022946"/>
    </source>
</evidence>
<dbReference type="PANTHER" id="PTHR13068:SF24">
    <property type="entry name" value="EXPRESSED PROTEIN"/>
    <property type="match status" value="1"/>
</dbReference>
<dbReference type="STRING" id="39946.B8AE42"/>
<dbReference type="GO" id="GO:0032502">
    <property type="term" value="P:developmental process"/>
    <property type="evidence" value="ECO:0007669"/>
    <property type="project" value="TreeGrafter"/>
</dbReference>
<reference evidence="4 5" key="1">
    <citation type="journal article" date="2005" name="PLoS Biol.">
        <title>The genomes of Oryza sativa: a history of duplications.</title>
        <authorList>
            <person name="Yu J."/>
            <person name="Wang J."/>
            <person name="Lin W."/>
            <person name="Li S."/>
            <person name="Li H."/>
            <person name="Zhou J."/>
            <person name="Ni P."/>
            <person name="Dong W."/>
            <person name="Hu S."/>
            <person name="Zeng C."/>
            <person name="Zhang J."/>
            <person name="Zhang Y."/>
            <person name="Li R."/>
            <person name="Xu Z."/>
            <person name="Li S."/>
            <person name="Li X."/>
            <person name="Zheng H."/>
            <person name="Cong L."/>
            <person name="Lin L."/>
            <person name="Yin J."/>
            <person name="Geng J."/>
            <person name="Li G."/>
            <person name="Shi J."/>
            <person name="Liu J."/>
            <person name="Lv H."/>
            <person name="Li J."/>
            <person name="Wang J."/>
            <person name="Deng Y."/>
            <person name="Ran L."/>
            <person name="Shi X."/>
            <person name="Wang X."/>
            <person name="Wu Q."/>
            <person name="Li C."/>
            <person name="Ren X."/>
            <person name="Wang J."/>
            <person name="Wang X."/>
            <person name="Li D."/>
            <person name="Liu D."/>
            <person name="Zhang X."/>
            <person name="Ji Z."/>
            <person name="Zhao W."/>
            <person name="Sun Y."/>
            <person name="Zhang Z."/>
            <person name="Bao J."/>
            <person name="Han Y."/>
            <person name="Dong L."/>
            <person name="Ji J."/>
            <person name="Chen P."/>
            <person name="Wu S."/>
            <person name="Liu J."/>
            <person name="Xiao Y."/>
            <person name="Bu D."/>
            <person name="Tan J."/>
            <person name="Yang L."/>
            <person name="Ye C."/>
            <person name="Zhang J."/>
            <person name="Xu J."/>
            <person name="Zhou Y."/>
            <person name="Yu Y."/>
            <person name="Zhang B."/>
            <person name="Zhuang S."/>
            <person name="Wei H."/>
            <person name="Liu B."/>
            <person name="Lei M."/>
            <person name="Yu H."/>
            <person name="Li Y."/>
            <person name="Xu H."/>
            <person name="Wei S."/>
            <person name="He X."/>
            <person name="Fang L."/>
            <person name="Zhang Z."/>
            <person name="Zhang Y."/>
            <person name="Huang X."/>
            <person name="Su Z."/>
            <person name="Tong W."/>
            <person name="Li J."/>
            <person name="Tong Z."/>
            <person name="Li S."/>
            <person name="Ye J."/>
            <person name="Wang L."/>
            <person name="Fang L."/>
            <person name="Lei T."/>
            <person name="Chen C."/>
            <person name="Chen H."/>
            <person name="Xu Z."/>
            <person name="Li H."/>
            <person name="Huang H."/>
            <person name="Zhang F."/>
            <person name="Xu H."/>
            <person name="Li N."/>
            <person name="Zhao C."/>
            <person name="Li S."/>
            <person name="Dong L."/>
            <person name="Huang Y."/>
            <person name="Li L."/>
            <person name="Xi Y."/>
            <person name="Qi Q."/>
            <person name="Li W."/>
            <person name="Zhang B."/>
            <person name="Hu W."/>
            <person name="Zhang Y."/>
            <person name="Tian X."/>
            <person name="Jiao Y."/>
            <person name="Liang X."/>
            <person name="Jin J."/>
            <person name="Gao L."/>
            <person name="Zheng W."/>
            <person name="Hao B."/>
            <person name="Liu S."/>
            <person name="Wang W."/>
            <person name="Yuan L."/>
            <person name="Cao M."/>
            <person name="McDermott J."/>
            <person name="Samudrala R."/>
            <person name="Wang J."/>
            <person name="Wong G.K."/>
            <person name="Yang H."/>
        </authorList>
    </citation>
    <scope>NUCLEOTIDE SEQUENCE [LARGE SCALE GENOMIC DNA]</scope>
    <source>
        <strain evidence="5">cv. 93-11</strain>
    </source>
</reference>
<proteinExistence type="inferred from homology"/>
<gene>
    <name evidence="4" type="ORF">OsI_09191</name>
</gene>
<keyword evidence="2" id="KW-0806">Transcription termination</keyword>
<dbReference type="PANTHER" id="PTHR13068">
    <property type="entry name" value="CGI-12 PROTEIN-RELATED"/>
    <property type="match status" value="1"/>
</dbReference>
<name>B8AE42_ORYSI</name>
<evidence type="ECO:0000313" key="4">
    <source>
        <dbReference type="EMBL" id="EEC74128.1"/>
    </source>
</evidence>
<dbReference type="GO" id="GO:0003676">
    <property type="term" value="F:nucleic acid binding"/>
    <property type="evidence" value="ECO:0007669"/>
    <property type="project" value="InterPro"/>
</dbReference>
<dbReference type="OMA" id="NIIRSHY"/>
<sequence length="436" mass="48114">MFPLVRSLRRLGPAAADGRLLLPVAPLSSKAAAPPPEYEMPSVTWGVIQGRKERLVSRVLALDFLRSAGVSDPAGELEAVELPSSLEVLQERLDFLLRLGLSTDDLSAYPLLLACSLRKNAIPVLSYLEKIGVTRARLAAFVRAYPACLHASVAVDLAPIVKSLRGLDVDRQDLPRVLERYHDILGLKPDGTISTSVAYLVGIVGVAPRDIGPMVTHFPFFLGMRVGTTIKPLCEYITSLGLPMRILARILEKRPYILGYDLEETIKPNVEALLSFGIRREMLPLVIAQYPPILGLPLKTKLAAQQYFFNLKLQIDPDAFARAIEKLPQLIWWRIIPKIFRDVLLTVSCTQAIPSLSVNSCLVVRICKLKFANHAGILNCKMKKALALMEHSHTNRGHWSAGLSNSSKGLTKVADVLRDSLWALVMCDFETKTGDS</sequence>
<keyword evidence="3" id="KW-0809">Transit peptide</keyword>
<evidence type="ECO:0000256" key="2">
    <source>
        <dbReference type="ARBA" id="ARBA00022472"/>
    </source>
</evidence>
<dbReference type="InterPro" id="IPR038538">
    <property type="entry name" value="MTERF_sf"/>
</dbReference>
<dbReference type="HOGENOM" id="CLU_024229_0_0_1"/>
<dbReference type="GO" id="GO:0006353">
    <property type="term" value="P:DNA-templated transcription termination"/>
    <property type="evidence" value="ECO:0007669"/>
    <property type="project" value="UniProtKB-KW"/>
</dbReference>
<dbReference type="EMBL" id="CM000127">
    <property type="protein sequence ID" value="EEC74128.1"/>
    <property type="molecule type" value="Genomic_DNA"/>
</dbReference>
<accession>B8AE42</accession>
<dbReference type="Gramene" id="BGIOSGA005478-TA">
    <property type="protein sequence ID" value="BGIOSGA005478-PA"/>
    <property type="gene ID" value="BGIOSGA005478"/>
</dbReference>
<evidence type="ECO:0000313" key="5">
    <source>
        <dbReference type="Proteomes" id="UP000007015"/>
    </source>
</evidence>
<keyword evidence="5" id="KW-1185">Reference proteome</keyword>
<dbReference type="Pfam" id="PF02536">
    <property type="entry name" value="mTERF"/>
    <property type="match status" value="1"/>
</dbReference>
<dbReference type="AlphaFoldDB" id="B8AE42"/>
<keyword evidence="2" id="KW-0804">Transcription</keyword>
<dbReference type="Gene3D" id="1.25.70.10">
    <property type="entry name" value="Transcription termination factor 3, mitochondrial"/>
    <property type="match status" value="1"/>
</dbReference>
<dbReference type="InterPro" id="IPR003690">
    <property type="entry name" value="MTERF"/>
</dbReference>
<protein>
    <submittedName>
        <fullName evidence="4">Uncharacterized protein</fullName>
    </submittedName>
</protein>
<dbReference type="Proteomes" id="UP000007015">
    <property type="component" value="Chromosome 2"/>
</dbReference>